<dbReference type="SMART" id="SM00823">
    <property type="entry name" value="PKS_PP"/>
    <property type="match status" value="1"/>
</dbReference>
<dbReference type="Pfam" id="PF08659">
    <property type="entry name" value="KR"/>
    <property type="match status" value="1"/>
</dbReference>
<dbReference type="InterPro" id="IPR049552">
    <property type="entry name" value="PKS_DH_N"/>
</dbReference>
<feature type="non-terminal residue" evidence="8">
    <location>
        <position position="1"/>
    </location>
</feature>
<dbReference type="PROSITE" id="PS00012">
    <property type="entry name" value="PHOSPHOPANTETHEINE"/>
    <property type="match status" value="1"/>
</dbReference>
<dbReference type="InterPro" id="IPR049551">
    <property type="entry name" value="PKS_DH_C"/>
</dbReference>
<dbReference type="SUPFAM" id="SSF51735">
    <property type="entry name" value="NAD(P)-binding Rossmann-fold domains"/>
    <property type="match status" value="2"/>
</dbReference>
<dbReference type="PANTHER" id="PTHR43775">
    <property type="entry name" value="FATTY ACID SYNTHASE"/>
    <property type="match status" value="1"/>
</dbReference>
<evidence type="ECO:0000259" key="7">
    <source>
        <dbReference type="PROSITE" id="PS52019"/>
    </source>
</evidence>
<dbReference type="Proteomes" id="UP001596160">
    <property type="component" value="Unassembled WGS sequence"/>
</dbReference>
<dbReference type="Gene3D" id="3.10.129.110">
    <property type="entry name" value="Polyketide synthase dehydratase"/>
    <property type="match status" value="1"/>
</dbReference>
<keyword evidence="4" id="KW-0511">Multifunctional enzyme</keyword>
<dbReference type="Gene3D" id="3.30.70.3290">
    <property type="match status" value="1"/>
</dbReference>
<reference evidence="9" key="1">
    <citation type="journal article" date="2019" name="Int. J. Syst. Evol. Microbiol.">
        <title>The Global Catalogue of Microorganisms (GCM) 10K type strain sequencing project: providing services to taxonomists for standard genome sequencing and annotation.</title>
        <authorList>
            <consortium name="The Broad Institute Genomics Platform"/>
            <consortium name="The Broad Institute Genome Sequencing Center for Infectious Disease"/>
            <person name="Wu L."/>
            <person name="Ma J."/>
        </authorList>
    </citation>
    <scope>NUCLEOTIDE SEQUENCE [LARGE SCALE GENOMIC DNA]</scope>
    <source>
        <strain evidence="9">PCU 266</strain>
    </source>
</reference>
<evidence type="ECO:0000256" key="4">
    <source>
        <dbReference type="ARBA" id="ARBA00023268"/>
    </source>
</evidence>
<dbReference type="InterPro" id="IPR006162">
    <property type="entry name" value="Ppantetheine_attach_site"/>
</dbReference>
<dbReference type="Pfam" id="PF14765">
    <property type="entry name" value="PS-DH"/>
    <property type="match status" value="1"/>
</dbReference>
<accession>A0ABW0AW27</accession>
<dbReference type="Gene3D" id="3.40.50.720">
    <property type="entry name" value="NAD(P)-binding Rossmann-like Domain"/>
    <property type="match status" value="1"/>
</dbReference>
<dbReference type="EMBL" id="JBHSKP010000051">
    <property type="protein sequence ID" value="MFC5156917.1"/>
    <property type="molecule type" value="Genomic_DNA"/>
</dbReference>
<dbReference type="Pfam" id="PF22953">
    <property type="entry name" value="SpnB_Rossmann"/>
    <property type="match status" value="1"/>
</dbReference>
<evidence type="ECO:0000256" key="3">
    <source>
        <dbReference type="ARBA" id="ARBA00022679"/>
    </source>
</evidence>
<dbReference type="InterPro" id="IPR042104">
    <property type="entry name" value="PKS_dehydratase_sf"/>
</dbReference>
<keyword evidence="2" id="KW-0597">Phosphoprotein</keyword>
<dbReference type="InterPro" id="IPR036736">
    <property type="entry name" value="ACP-like_sf"/>
</dbReference>
<dbReference type="SMART" id="SM00826">
    <property type="entry name" value="PKS_DH"/>
    <property type="match status" value="1"/>
</dbReference>
<evidence type="ECO:0000256" key="5">
    <source>
        <dbReference type="PROSITE-ProRule" id="PRU01363"/>
    </source>
</evidence>
<dbReference type="Gene3D" id="1.10.1200.10">
    <property type="entry name" value="ACP-like"/>
    <property type="match status" value="1"/>
</dbReference>
<dbReference type="Pfam" id="PF21089">
    <property type="entry name" value="PKS_DH_N"/>
    <property type="match status" value="1"/>
</dbReference>
<keyword evidence="9" id="KW-1185">Reference proteome</keyword>
<dbReference type="InterPro" id="IPR055123">
    <property type="entry name" value="SpnB-like_Rossmann"/>
</dbReference>
<feature type="region of interest" description="C-terminal hotdog fold" evidence="5">
    <location>
        <begin position="205"/>
        <end position="343"/>
    </location>
</feature>
<proteinExistence type="predicted"/>
<gene>
    <name evidence="8" type="ORF">ACFPRH_34915</name>
</gene>
<dbReference type="InterPro" id="IPR020806">
    <property type="entry name" value="PKS_PP-bd"/>
</dbReference>
<dbReference type="SMART" id="SM00822">
    <property type="entry name" value="PKS_KR"/>
    <property type="match status" value="1"/>
</dbReference>
<dbReference type="SMART" id="SM01294">
    <property type="entry name" value="PKS_PP_betabranch"/>
    <property type="match status" value="1"/>
</dbReference>
<dbReference type="CDD" id="cd08956">
    <property type="entry name" value="KR_3_FAS_SDR_x"/>
    <property type="match status" value="1"/>
</dbReference>
<keyword evidence="3" id="KW-0808">Transferase</keyword>
<dbReference type="PROSITE" id="PS52019">
    <property type="entry name" value="PKS_MFAS_DH"/>
    <property type="match status" value="1"/>
</dbReference>
<comment type="caution">
    <text evidence="8">The sequence shown here is derived from an EMBL/GenBank/DDBJ whole genome shotgun (WGS) entry which is preliminary data.</text>
</comment>
<dbReference type="InterPro" id="IPR049900">
    <property type="entry name" value="PKS_mFAS_DH"/>
</dbReference>
<feature type="active site" description="Proton acceptor; for dehydratase activity" evidence="5">
    <location>
        <position position="99"/>
    </location>
</feature>
<dbReference type="InterPro" id="IPR013968">
    <property type="entry name" value="PKS_KR"/>
</dbReference>
<dbReference type="InterPro" id="IPR036291">
    <property type="entry name" value="NAD(P)-bd_dom_sf"/>
</dbReference>
<dbReference type="InterPro" id="IPR020807">
    <property type="entry name" value="PKS_DH"/>
</dbReference>
<feature type="active site" description="Proton donor; for dehydratase activity" evidence="5">
    <location>
        <position position="266"/>
    </location>
</feature>
<feature type="domain" description="PKS/mFAS DH" evidence="7">
    <location>
        <begin position="67"/>
        <end position="343"/>
    </location>
</feature>
<dbReference type="PANTHER" id="PTHR43775:SF51">
    <property type="entry name" value="INACTIVE PHENOLPHTHIOCEROL SYNTHESIS POLYKETIDE SYNTHASE TYPE I PKS1-RELATED"/>
    <property type="match status" value="1"/>
</dbReference>
<name>A0ABW0AW27_9ACTN</name>
<dbReference type="InterPro" id="IPR009081">
    <property type="entry name" value="PP-bd_ACP"/>
</dbReference>
<feature type="domain" description="Carrier" evidence="6">
    <location>
        <begin position="859"/>
        <end position="934"/>
    </location>
</feature>
<evidence type="ECO:0000256" key="2">
    <source>
        <dbReference type="ARBA" id="ARBA00022553"/>
    </source>
</evidence>
<keyword evidence="1" id="KW-0596">Phosphopantetheine</keyword>
<dbReference type="RefSeq" id="WP_344486823.1">
    <property type="nucleotide sequence ID" value="NZ_BAAASB010000051.1"/>
</dbReference>
<dbReference type="SUPFAM" id="SSF47336">
    <property type="entry name" value="ACP-like"/>
    <property type="match status" value="1"/>
</dbReference>
<evidence type="ECO:0000313" key="9">
    <source>
        <dbReference type="Proteomes" id="UP001596160"/>
    </source>
</evidence>
<protein>
    <submittedName>
        <fullName evidence="8">Type I polyketide synthase</fullName>
    </submittedName>
</protein>
<evidence type="ECO:0000259" key="6">
    <source>
        <dbReference type="PROSITE" id="PS50075"/>
    </source>
</evidence>
<organism evidence="8 9">
    <name type="scientific">Streptomyces amakusaensis</name>
    <dbReference type="NCBI Taxonomy" id="67271"/>
    <lineage>
        <taxon>Bacteria</taxon>
        <taxon>Bacillati</taxon>
        <taxon>Actinomycetota</taxon>
        <taxon>Actinomycetes</taxon>
        <taxon>Kitasatosporales</taxon>
        <taxon>Streptomycetaceae</taxon>
        <taxon>Streptomyces</taxon>
    </lineage>
</organism>
<dbReference type="InterPro" id="IPR057326">
    <property type="entry name" value="KR_dom"/>
</dbReference>
<sequence>PEAQQLITALAHLHVNGTTIDWTTYYQNTRTHPIQLPTYAFQREHYWLVPVADTADVVSAGLSSAGHPLLGAAIELADGDGLVLTGRLSLQTHPWLADHAVAGTVLLPGTAFVELATQAGDRTGCDRIEELTLAAPLVLPEHGAVQLQITVGSADDSGRRALAVHARPEGGEGTDEPWIQHASGVLTAAVAPVPVDLTTWPPAGAVEVDVEGAYDRLLEQGYGYGPSFQCLRRAWRRDDEVYAEVVLTEEQQADADRFTLHPALLDATLHAVMLKALEDASEPALPFSWGGVTVYATGAAELRVRFLSTGQDTVSVVLADAAGKPVAEADSLLWRTVAVDALNSARTVHHDALFQLDWTKLPAGPAVGSGSTSGSAEGWVVLGQAYEDSFPAGAPGGKAERYEDVMSLLAAVDDGAAVPSVAFTELAPGRGDDVPGAVREATYRVLELAQSWLADARLEDSTLVVTARGAEGGDLALSSAWGLLRSAQTENPGRIVLIDLQDSDQETDQDRGEARRRQAISAAVPVARATAEHRLALRDGDVYAPRLARMTVAAAPDPENRKPVFGGDGTVLVTGATGALGALLARHLVAEYGVRRLLLTSRSGPAAPGAGELAAELTALGADDVRVAACDAADRPALEALIASIPKDHPLTGVIHTAGVADDGVIGSLTPERVDGVLRPKVDGAWNLHQVTQDLPLTAFVLFSSAAAVFGAPGQGNYAAANAFLDALAVHRHAAGLPATALSWGLWAEAGGITGHLGEADLQRMIRAGLLPIAADDGLSLFTTALSGENSDRAAWMLPIRLDAKALRAQGSALPAVLRGLVRLAPRRGTASASGGGDSQGQSALTHRLAALPEAEQSTLLRELVCAQVATVLGHSSQDMVDPERAFKETGFDSLTAVELRNRLNAETGLRLAATLIFDYPTPQALADHLRTELVDSGVSPERLVLERIEALEAALTGIGLDDIVRGQTTVRLQALMSAWDTAGRATGEAEAAGMAEELESASIEEMYEFVGKEFGITVD</sequence>
<feature type="region of interest" description="N-terminal hotdog fold" evidence="5">
    <location>
        <begin position="67"/>
        <end position="193"/>
    </location>
</feature>
<dbReference type="PROSITE" id="PS50075">
    <property type="entry name" value="CARRIER"/>
    <property type="match status" value="1"/>
</dbReference>
<evidence type="ECO:0000256" key="1">
    <source>
        <dbReference type="ARBA" id="ARBA00022450"/>
    </source>
</evidence>
<dbReference type="Pfam" id="PF00550">
    <property type="entry name" value="PP-binding"/>
    <property type="match status" value="1"/>
</dbReference>
<dbReference type="InterPro" id="IPR050091">
    <property type="entry name" value="PKS_NRPS_Biosynth_Enz"/>
</dbReference>
<evidence type="ECO:0000313" key="8">
    <source>
        <dbReference type="EMBL" id="MFC5156917.1"/>
    </source>
</evidence>